<dbReference type="PANTHER" id="PTHR33627:SF1">
    <property type="entry name" value="TRANSPOSASE"/>
    <property type="match status" value="1"/>
</dbReference>
<dbReference type="RefSeq" id="WP_044732601.1">
    <property type="nucleotide sequence ID" value="NZ_JYBP01000003.1"/>
</dbReference>
<comment type="caution">
    <text evidence="2">The sequence shown here is derived from an EMBL/GenBank/DDBJ whole genome shotgun (WGS) entry which is preliminary data.</text>
</comment>
<accession>A0A0D8BNH5</accession>
<dbReference type="SUPFAM" id="SSF53098">
    <property type="entry name" value="Ribonuclease H-like"/>
    <property type="match status" value="1"/>
</dbReference>
<dbReference type="GO" id="GO:0004803">
    <property type="term" value="F:transposase activity"/>
    <property type="evidence" value="ECO:0007669"/>
    <property type="project" value="InterPro"/>
</dbReference>
<sequence length="393" mass="45143">MNRLAHHQGIHKFFTTLGLALYFSKPVLKHLVHIVDAMITKGFSGTLTDLHHGSFHPNHRTTLSHFFTKSPWEEETLLRKLQQWILRCVERIAKQENQPLFVSIDDTICQKTKPSPRATNAIQACDWHDSHTEKKSIGGHSLVWLMVHTATQAFPFAFRLYDKAAGKSKGELAIKMLSSLDVRRPVYVLMDSWHPSKALVEACLKKGFHVIAMLKTNRILYPNGIAVQAKQLSRSIEPDDTRLVTVGEERYRVYRCEGALNGLDDAVVLLVWKADQPMTPEHLHCVLSTDRELSDEEILRYDAQRWSIECFFRQAKDQLKLDGYRVRHIRTVKRYWAVVLPSCVYSIAESQQTLSAGLELLRSRKGHSVVEFIYNAAKQDIPIDVIKKWLRIA</sequence>
<evidence type="ECO:0000313" key="2">
    <source>
        <dbReference type="EMBL" id="KJE25671.1"/>
    </source>
</evidence>
<dbReference type="PANTHER" id="PTHR33627">
    <property type="entry name" value="TRANSPOSASE"/>
    <property type="match status" value="1"/>
</dbReference>
<feature type="domain" description="Transposase IS4-like" evidence="1">
    <location>
        <begin position="103"/>
        <end position="338"/>
    </location>
</feature>
<dbReference type="OrthoDB" id="2519014at2"/>
<organism evidence="2 3">
    <name type="scientific">Geobacillus kaustophilus</name>
    <dbReference type="NCBI Taxonomy" id="1462"/>
    <lineage>
        <taxon>Bacteria</taxon>
        <taxon>Bacillati</taxon>
        <taxon>Bacillota</taxon>
        <taxon>Bacilli</taxon>
        <taxon>Bacillales</taxon>
        <taxon>Anoxybacillaceae</taxon>
        <taxon>Geobacillus</taxon>
        <taxon>Geobacillus thermoleovorans group</taxon>
    </lineage>
</organism>
<evidence type="ECO:0000259" key="1">
    <source>
        <dbReference type="Pfam" id="PF01609"/>
    </source>
</evidence>
<dbReference type="InterPro" id="IPR012337">
    <property type="entry name" value="RNaseH-like_sf"/>
</dbReference>
<dbReference type="GO" id="GO:0003677">
    <property type="term" value="F:DNA binding"/>
    <property type="evidence" value="ECO:0007669"/>
    <property type="project" value="InterPro"/>
</dbReference>
<evidence type="ECO:0000313" key="3">
    <source>
        <dbReference type="Proteomes" id="UP000032522"/>
    </source>
</evidence>
<gene>
    <name evidence="2" type="ORF">LG52_3149</name>
</gene>
<dbReference type="InterPro" id="IPR039365">
    <property type="entry name" value="IS701-like"/>
</dbReference>
<dbReference type="NCBIfam" id="NF033540">
    <property type="entry name" value="transpos_IS701"/>
    <property type="match status" value="1"/>
</dbReference>
<dbReference type="Pfam" id="PF01609">
    <property type="entry name" value="DDE_Tnp_1"/>
    <property type="match status" value="1"/>
</dbReference>
<protein>
    <submittedName>
        <fullName evidence="2">Transposase DDE domain protein</fullName>
    </submittedName>
</protein>
<name>A0A0D8BNH5_GEOKU</name>
<proteinExistence type="predicted"/>
<dbReference type="PATRIC" id="fig|1462.6.peg.3455"/>
<dbReference type="InterPro" id="IPR002559">
    <property type="entry name" value="Transposase_11"/>
</dbReference>
<dbReference type="GO" id="GO:0006313">
    <property type="term" value="P:DNA transposition"/>
    <property type="evidence" value="ECO:0007669"/>
    <property type="project" value="InterPro"/>
</dbReference>
<dbReference type="AlphaFoldDB" id="A0A0D8BNH5"/>
<reference evidence="2 3" key="1">
    <citation type="submission" date="2015-01" db="EMBL/GenBank/DDBJ databases">
        <authorList>
            <person name="Filippidou S."/>
            <person name="Jeanneret N."/>
            <person name="Russel-Delif L."/>
            <person name="Junier T."/>
            <person name="Wunderlin T."/>
            <person name="Molina V."/>
            <person name="Johnson S.L."/>
            <person name="Davenport K.W."/>
            <person name="Chain P.S."/>
            <person name="Dorador C."/>
            <person name="Junier P."/>
        </authorList>
    </citation>
    <scope>NUCLEOTIDE SEQUENCE [LARGE SCALE GENOMIC DNA]</scope>
    <source>
        <strain evidence="2 3">Et7/4</strain>
    </source>
</reference>
<dbReference type="EMBL" id="JYBP01000003">
    <property type="protein sequence ID" value="KJE25671.1"/>
    <property type="molecule type" value="Genomic_DNA"/>
</dbReference>
<dbReference type="Proteomes" id="UP000032522">
    <property type="component" value="Unassembled WGS sequence"/>
</dbReference>